<reference evidence="9" key="1">
    <citation type="submission" date="2020-02" db="EMBL/GenBank/DDBJ databases">
        <authorList>
            <person name="Meier V. D."/>
        </authorList>
    </citation>
    <scope>NUCLEOTIDE SEQUENCE</scope>
    <source>
        <strain evidence="9">AVDCRST_MAG86</strain>
    </source>
</reference>
<feature type="transmembrane region" description="Helical" evidence="7">
    <location>
        <begin position="12"/>
        <end position="33"/>
    </location>
</feature>
<keyword evidence="6 7" id="KW-0472">Membrane</keyword>
<dbReference type="InterPro" id="IPR050901">
    <property type="entry name" value="BP-dep_ABC_trans_perm"/>
</dbReference>
<evidence type="ECO:0000256" key="1">
    <source>
        <dbReference type="ARBA" id="ARBA00004651"/>
    </source>
</evidence>
<dbReference type="Pfam" id="PF00528">
    <property type="entry name" value="BPD_transp_1"/>
    <property type="match status" value="1"/>
</dbReference>
<feature type="transmembrane region" description="Helical" evidence="7">
    <location>
        <begin position="184"/>
        <end position="206"/>
    </location>
</feature>
<evidence type="ECO:0000256" key="7">
    <source>
        <dbReference type="RuleBase" id="RU363032"/>
    </source>
</evidence>
<dbReference type="GO" id="GO:0005886">
    <property type="term" value="C:plasma membrane"/>
    <property type="evidence" value="ECO:0007669"/>
    <property type="project" value="UniProtKB-SubCell"/>
</dbReference>
<gene>
    <name evidence="9" type="ORF">AVDCRST_MAG86-803</name>
</gene>
<dbReference type="PROSITE" id="PS50928">
    <property type="entry name" value="ABC_TM1"/>
    <property type="match status" value="1"/>
</dbReference>
<dbReference type="GO" id="GO:0055085">
    <property type="term" value="P:transmembrane transport"/>
    <property type="evidence" value="ECO:0007669"/>
    <property type="project" value="InterPro"/>
</dbReference>
<comment type="subcellular location">
    <subcellularLocation>
        <location evidence="1 7">Cell membrane</location>
        <topology evidence="1 7">Multi-pass membrane protein</topology>
    </subcellularLocation>
</comment>
<name>A0A6J4UXZ5_9DEIN</name>
<feature type="transmembrane region" description="Helical" evidence="7">
    <location>
        <begin position="78"/>
        <end position="97"/>
    </location>
</feature>
<evidence type="ECO:0000259" key="8">
    <source>
        <dbReference type="PROSITE" id="PS50928"/>
    </source>
</evidence>
<dbReference type="Gene3D" id="1.10.3720.10">
    <property type="entry name" value="MetI-like"/>
    <property type="match status" value="1"/>
</dbReference>
<evidence type="ECO:0000256" key="4">
    <source>
        <dbReference type="ARBA" id="ARBA00022692"/>
    </source>
</evidence>
<proteinExistence type="inferred from homology"/>
<dbReference type="PANTHER" id="PTHR32243:SF18">
    <property type="entry name" value="INNER MEMBRANE ABC TRANSPORTER PERMEASE PROTEIN YCJP"/>
    <property type="match status" value="1"/>
</dbReference>
<feature type="domain" description="ABC transmembrane type-1" evidence="8">
    <location>
        <begin position="72"/>
        <end position="264"/>
    </location>
</feature>
<keyword evidence="3" id="KW-1003">Cell membrane</keyword>
<dbReference type="SUPFAM" id="SSF161098">
    <property type="entry name" value="MetI-like"/>
    <property type="match status" value="1"/>
</dbReference>
<evidence type="ECO:0000256" key="6">
    <source>
        <dbReference type="ARBA" id="ARBA00023136"/>
    </source>
</evidence>
<keyword evidence="4 7" id="KW-0812">Transmembrane</keyword>
<dbReference type="InterPro" id="IPR035906">
    <property type="entry name" value="MetI-like_sf"/>
</dbReference>
<dbReference type="PANTHER" id="PTHR32243">
    <property type="entry name" value="MALTOSE TRANSPORT SYSTEM PERMEASE-RELATED"/>
    <property type="match status" value="1"/>
</dbReference>
<keyword evidence="2 7" id="KW-0813">Transport</keyword>
<sequence>MVGERKVVPRLFMTVLLYAFVFFLAFPFLWLIFTSLKSSSEIMMRGGSLLPQQVTFENYLTAVREERIVGSALNTLKVSVASALLTLLIATPAAYVLARRPKGINQPVIGWILVSQAFPLILIIIPLFLILNRLSLGNTHLGLVLVYVVWSLPFVIWMLRGYVQNIPVEIELAAAIDGANHLRIITQILIPLILPGLVATGLYAFINAWNEFFFALVLLKSPELQTIQINLARFRGIEGLARWGPLAAGSVIATIPTLILFGFIQRGLVSGLLSGGVKQ</sequence>
<protein>
    <submittedName>
        <fullName evidence="9">ABC transporter, permease protein 2 (Cluster 1, maltose/g3p/polyamine/iron)</fullName>
    </submittedName>
</protein>
<evidence type="ECO:0000256" key="3">
    <source>
        <dbReference type="ARBA" id="ARBA00022475"/>
    </source>
</evidence>
<organism evidence="9">
    <name type="scientific">uncultured Truepera sp</name>
    <dbReference type="NCBI Taxonomy" id="543023"/>
    <lineage>
        <taxon>Bacteria</taxon>
        <taxon>Thermotogati</taxon>
        <taxon>Deinococcota</taxon>
        <taxon>Deinococci</taxon>
        <taxon>Trueperales</taxon>
        <taxon>Trueperaceae</taxon>
        <taxon>Truepera</taxon>
        <taxon>environmental samples</taxon>
    </lineage>
</organism>
<comment type="similarity">
    <text evidence="7">Belongs to the binding-protein-dependent transport system permease family.</text>
</comment>
<feature type="transmembrane region" description="Helical" evidence="7">
    <location>
        <begin position="143"/>
        <end position="163"/>
    </location>
</feature>
<evidence type="ECO:0000256" key="5">
    <source>
        <dbReference type="ARBA" id="ARBA00022989"/>
    </source>
</evidence>
<keyword evidence="5 7" id="KW-1133">Transmembrane helix</keyword>
<dbReference type="CDD" id="cd06261">
    <property type="entry name" value="TM_PBP2"/>
    <property type="match status" value="1"/>
</dbReference>
<feature type="transmembrane region" description="Helical" evidence="7">
    <location>
        <begin position="243"/>
        <end position="264"/>
    </location>
</feature>
<dbReference type="InterPro" id="IPR000515">
    <property type="entry name" value="MetI-like"/>
</dbReference>
<dbReference type="AlphaFoldDB" id="A0A6J4UXZ5"/>
<evidence type="ECO:0000313" key="9">
    <source>
        <dbReference type="EMBL" id="CAA9561502.1"/>
    </source>
</evidence>
<accession>A0A6J4UXZ5</accession>
<dbReference type="EMBL" id="CADCWP010000046">
    <property type="protein sequence ID" value="CAA9561502.1"/>
    <property type="molecule type" value="Genomic_DNA"/>
</dbReference>
<feature type="transmembrane region" description="Helical" evidence="7">
    <location>
        <begin position="109"/>
        <end position="131"/>
    </location>
</feature>
<evidence type="ECO:0000256" key="2">
    <source>
        <dbReference type="ARBA" id="ARBA00022448"/>
    </source>
</evidence>